<comment type="subcellular location">
    <subcellularLocation>
        <location evidence="9">Cell membrane</location>
        <topology evidence="9">Multi-pass membrane protein</topology>
    </subcellularLocation>
    <subcellularLocation>
        <location evidence="1">Membrane</location>
        <topology evidence="1">Multi-pass membrane protein</topology>
    </subcellularLocation>
</comment>
<comment type="subunit">
    <text evidence="9">Homopentamer.</text>
</comment>
<dbReference type="InterPro" id="IPR037673">
    <property type="entry name" value="MSC/AndL"/>
</dbReference>
<evidence type="ECO:0000256" key="8">
    <source>
        <dbReference type="ARBA" id="ARBA00023303"/>
    </source>
</evidence>
<keyword evidence="6 9" id="KW-0406">Ion transport</keyword>
<dbReference type="AlphaFoldDB" id="A0A7W0CQG6"/>
<gene>
    <name evidence="9" type="primary">mscL</name>
    <name evidence="10" type="ORF">HNR30_006860</name>
</gene>
<dbReference type="GO" id="GO:0005886">
    <property type="term" value="C:plasma membrane"/>
    <property type="evidence" value="ECO:0007669"/>
    <property type="project" value="UniProtKB-SubCell"/>
</dbReference>
<keyword evidence="5 9" id="KW-1133">Transmembrane helix</keyword>
<evidence type="ECO:0000313" key="11">
    <source>
        <dbReference type="Proteomes" id="UP000530928"/>
    </source>
</evidence>
<dbReference type="Proteomes" id="UP000530928">
    <property type="component" value="Unassembled WGS sequence"/>
</dbReference>
<evidence type="ECO:0000256" key="1">
    <source>
        <dbReference type="ARBA" id="ARBA00004141"/>
    </source>
</evidence>
<comment type="caution">
    <text evidence="10">The sequence shown here is derived from an EMBL/GenBank/DDBJ whole genome shotgun (WGS) entry which is preliminary data.</text>
</comment>
<accession>A0A7W0CQG6</accession>
<evidence type="ECO:0000256" key="5">
    <source>
        <dbReference type="ARBA" id="ARBA00022989"/>
    </source>
</evidence>
<evidence type="ECO:0000256" key="2">
    <source>
        <dbReference type="ARBA" id="ARBA00022448"/>
    </source>
</evidence>
<evidence type="ECO:0000256" key="3">
    <source>
        <dbReference type="ARBA" id="ARBA00022475"/>
    </source>
</evidence>
<keyword evidence="8 9" id="KW-0407">Ion channel</keyword>
<evidence type="ECO:0000256" key="9">
    <source>
        <dbReference type="HAMAP-Rule" id="MF_00115"/>
    </source>
</evidence>
<dbReference type="EMBL" id="JACDUR010000007">
    <property type="protein sequence ID" value="MBA2895474.1"/>
    <property type="molecule type" value="Genomic_DNA"/>
</dbReference>
<evidence type="ECO:0000313" key="10">
    <source>
        <dbReference type="EMBL" id="MBA2895474.1"/>
    </source>
</evidence>
<dbReference type="PRINTS" id="PR01264">
    <property type="entry name" value="MECHCHANNEL"/>
</dbReference>
<organism evidence="10 11">
    <name type="scientific">Nonomuraea soli</name>
    <dbReference type="NCBI Taxonomy" id="1032476"/>
    <lineage>
        <taxon>Bacteria</taxon>
        <taxon>Bacillati</taxon>
        <taxon>Actinomycetota</taxon>
        <taxon>Actinomycetes</taxon>
        <taxon>Streptosporangiales</taxon>
        <taxon>Streptosporangiaceae</taxon>
        <taxon>Nonomuraea</taxon>
    </lineage>
</organism>
<evidence type="ECO:0000256" key="7">
    <source>
        <dbReference type="ARBA" id="ARBA00023136"/>
    </source>
</evidence>
<evidence type="ECO:0000256" key="4">
    <source>
        <dbReference type="ARBA" id="ARBA00022692"/>
    </source>
</evidence>
<dbReference type="InterPro" id="IPR001185">
    <property type="entry name" value="MS_channel"/>
</dbReference>
<keyword evidence="4 9" id="KW-0812">Transmembrane</keyword>
<dbReference type="Pfam" id="PF01741">
    <property type="entry name" value="MscL"/>
    <property type="match status" value="1"/>
</dbReference>
<dbReference type="Gene3D" id="1.10.1200.120">
    <property type="entry name" value="Large-conductance mechanosensitive channel, MscL, domain 1"/>
    <property type="match status" value="1"/>
</dbReference>
<dbReference type="PANTHER" id="PTHR30266">
    <property type="entry name" value="MECHANOSENSITIVE CHANNEL MSCL"/>
    <property type="match status" value="1"/>
</dbReference>
<comment type="similarity">
    <text evidence="9">Belongs to the MscL family.</text>
</comment>
<proteinExistence type="inferred from homology"/>
<feature type="transmembrane region" description="Helical" evidence="9">
    <location>
        <begin position="68"/>
        <end position="86"/>
    </location>
</feature>
<dbReference type="InterPro" id="IPR036019">
    <property type="entry name" value="MscL_channel"/>
</dbReference>
<name>A0A7W0CQG6_9ACTN</name>
<keyword evidence="3 9" id="KW-1003">Cell membrane</keyword>
<reference evidence="10 11" key="1">
    <citation type="submission" date="2020-07" db="EMBL/GenBank/DDBJ databases">
        <title>Genomic Encyclopedia of Type Strains, Phase IV (KMG-IV): sequencing the most valuable type-strain genomes for metagenomic binning, comparative biology and taxonomic classification.</title>
        <authorList>
            <person name="Goeker M."/>
        </authorList>
    </citation>
    <scope>NUCLEOTIDE SEQUENCE [LARGE SCALE GENOMIC DNA]</scope>
    <source>
        <strain evidence="10 11">DSM 45533</strain>
    </source>
</reference>
<comment type="function">
    <text evidence="9">Channel that opens in response to stretch forces in the membrane lipid bilayer. May participate in the regulation of osmotic pressure changes within the cell.</text>
</comment>
<dbReference type="GO" id="GO:0008381">
    <property type="term" value="F:mechanosensitive monoatomic ion channel activity"/>
    <property type="evidence" value="ECO:0007669"/>
    <property type="project" value="UniProtKB-UniRule"/>
</dbReference>
<protein>
    <recommendedName>
        <fullName evidence="9">Large-conductance mechanosensitive channel</fullName>
    </recommendedName>
</protein>
<keyword evidence="7 9" id="KW-0472">Membrane</keyword>
<evidence type="ECO:0000256" key="6">
    <source>
        <dbReference type="ARBA" id="ARBA00023065"/>
    </source>
</evidence>
<dbReference type="RefSeq" id="WP_181614220.1">
    <property type="nucleotide sequence ID" value="NZ_BAABAM010000009.1"/>
</dbReference>
<sequence>MSGFKKFLMQGNVIDLAVAVMIGAAFQQIVDSFVKDIMTPLIGVFGGIPDFSELYFTINGSKFMYGDFINHVVSFIIVALVIYFVIVRPYTRYKDYAAAKQEATTRECPECLTEIPIEAKRCSACCAQVGVG</sequence>
<keyword evidence="11" id="KW-1185">Reference proteome</keyword>
<dbReference type="PANTHER" id="PTHR30266:SF2">
    <property type="entry name" value="LARGE-CONDUCTANCE MECHANOSENSITIVE CHANNEL"/>
    <property type="match status" value="1"/>
</dbReference>
<dbReference type="HAMAP" id="MF_00115">
    <property type="entry name" value="MscL"/>
    <property type="match status" value="1"/>
</dbReference>
<keyword evidence="2 9" id="KW-0813">Transport</keyword>
<dbReference type="NCBIfam" id="TIGR00220">
    <property type="entry name" value="mscL"/>
    <property type="match status" value="1"/>
</dbReference>
<dbReference type="SUPFAM" id="SSF81330">
    <property type="entry name" value="Gated mechanosensitive channel"/>
    <property type="match status" value="1"/>
</dbReference>
<feature type="transmembrane region" description="Helical" evidence="9">
    <location>
        <begin position="12"/>
        <end position="30"/>
    </location>
</feature>